<dbReference type="HOGENOM" id="CLU_1446643_0_0_0"/>
<dbReference type="eggNOG" id="COG3688">
    <property type="taxonomic scope" value="Bacteria"/>
</dbReference>
<sequence>MAKRYIIIDGYNYLYAARMMPRHITPQGLEMARKRLFRFLEGRLSAQERSRTTIVFDVRRNRDLVPGEERAAGMTIYNAVEHDEADSLIEELISRHSAPKQLLVISGDHRLHRAARAKKARAIDSEDFHDQLSNRSRQRGHRNEKPPAPADAAAQVNYSDPELPEVSNIIPDELAYWEARIRELDDE</sequence>
<dbReference type="EMBL" id="CP002546">
    <property type="protein sequence ID" value="ADY60177.1"/>
    <property type="molecule type" value="Genomic_DNA"/>
</dbReference>
<dbReference type="STRING" id="756272.Plabr_2577"/>
<keyword evidence="3" id="KW-1185">Reference proteome</keyword>
<evidence type="ECO:0000313" key="2">
    <source>
        <dbReference type="EMBL" id="ADY60177.1"/>
    </source>
</evidence>
<evidence type="ECO:0000313" key="3">
    <source>
        <dbReference type="Proteomes" id="UP000006860"/>
    </source>
</evidence>
<dbReference type="RefSeq" id="WP_013628901.1">
    <property type="nucleotide sequence ID" value="NC_015174.1"/>
</dbReference>
<proteinExistence type="predicted"/>
<evidence type="ECO:0008006" key="4">
    <source>
        <dbReference type="Google" id="ProtNLM"/>
    </source>
</evidence>
<accession>F0SQV6</accession>
<dbReference type="Pfam" id="PF05991">
    <property type="entry name" value="NYN_YacP"/>
    <property type="match status" value="1"/>
</dbReference>
<dbReference type="KEGG" id="pbs:Plabr_2577"/>
<organism evidence="2 3">
    <name type="scientific">Rubinisphaera brasiliensis (strain ATCC 49424 / DSM 5305 / JCM 21570 / IAM 15109 / NBRC 103401 / IFAM 1448)</name>
    <name type="common">Planctomyces brasiliensis</name>
    <dbReference type="NCBI Taxonomy" id="756272"/>
    <lineage>
        <taxon>Bacteria</taxon>
        <taxon>Pseudomonadati</taxon>
        <taxon>Planctomycetota</taxon>
        <taxon>Planctomycetia</taxon>
        <taxon>Planctomycetales</taxon>
        <taxon>Planctomycetaceae</taxon>
        <taxon>Rubinisphaera</taxon>
    </lineage>
</organism>
<protein>
    <recommendedName>
        <fullName evidence="4">YacP-like NYN domain protein</fullName>
    </recommendedName>
</protein>
<name>F0SQV6_RUBBR</name>
<evidence type="ECO:0000256" key="1">
    <source>
        <dbReference type="SAM" id="MobiDB-lite"/>
    </source>
</evidence>
<reference evidence="3" key="1">
    <citation type="submission" date="2011-02" db="EMBL/GenBank/DDBJ databases">
        <title>The complete genome of Planctomyces brasiliensis DSM 5305.</title>
        <authorList>
            <person name="Lucas S."/>
            <person name="Copeland A."/>
            <person name="Lapidus A."/>
            <person name="Bruce D."/>
            <person name="Goodwin L."/>
            <person name="Pitluck S."/>
            <person name="Kyrpides N."/>
            <person name="Mavromatis K."/>
            <person name="Pagani I."/>
            <person name="Ivanova N."/>
            <person name="Ovchinnikova G."/>
            <person name="Lu M."/>
            <person name="Detter J.C."/>
            <person name="Han C."/>
            <person name="Land M."/>
            <person name="Hauser L."/>
            <person name="Markowitz V."/>
            <person name="Cheng J.-F."/>
            <person name="Hugenholtz P."/>
            <person name="Woyke T."/>
            <person name="Wu D."/>
            <person name="Tindall B."/>
            <person name="Pomrenke H.G."/>
            <person name="Brambilla E."/>
            <person name="Klenk H.-P."/>
            <person name="Eisen J.A."/>
        </authorList>
    </citation>
    <scope>NUCLEOTIDE SEQUENCE [LARGE SCALE GENOMIC DNA]</scope>
    <source>
        <strain evidence="3">ATCC 49424 / DSM 5305 / JCM 21570 / NBRC 103401 / IFAM 1448</strain>
    </source>
</reference>
<dbReference type="OrthoDB" id="286832at2"/>
<dbReference type="InterPro" id="IPR010298">
    <property type="entry name" value="YacP-like"/>
</dbReference>
<dbReference type="AlphaFoldDB" id="F0SQV6"/>
<gene>
    <name evidence="2" type="ordered locus">Plabr_2577</name>
</gene>
<feature type="region of interest" description="Disordered" evidence="1">
    <location>
        <begin position="118"/>
        <end position="164"/>
    </location>
</feature>
<dbReference type="Proteomes" id="UP000006860">
    <property type="component" value="Chromosome"/>
</dbReference>
<feature type="compositionally biased region" description="Basic and acidic residues" evidence="1">
    <location>
        <begin position="121"/>
        <end position="132"/>
    </location>
</feature>